<accession>A0A097R020</accession>
<organism evidence="2 3">
    <name type="scientific">Hafnia alvei FB1</name>
    <dbReference type="NCBI Taxonomy" id="1453496"/>
    <lineage>
        <taxon>Bacteria</taxon>
        <taxon>Pseudomonadati</taxon>
        <taxon>Pseudomonadota</taxon>
        <taxon>Gammaproteobacteria</taxon>
        <taxon>Enterobacterales</taxon>
        <taxon>Hafniaceae</taxon>
        <taxon>Hafnia</taxon>
    </lineage>
</organism>
<dbReference type="AlphaFoldDB" id="A0A097R020"/>
<name>A0A097R020_HAFAL</name>
<dbReference type="SUPFAM" id="SSF52821">
    <property type="entry name" value="Rhodanese/Cell cycle control phosphatase"/>
    <property type="match status" value="1"/>
</dbReference>
<dbReference type="Pfam" id="PF00581">
    <property type="entry name" value="Rhodanese"/>
    <property type="match status" value="1"/>
</dbReference>
<dbReference type="PANTHER" id="PTHR43031:SF1">
    <property type="entry name" value="PYRIDINE NUCLEOTIDE-DISULPHIDE OXIDOREDUCTASE"/>
    <property type="match status" value="1"/>
</dbReference>
<dbReference type="Proteomes" id="UP000029986">
    <property type="component" value="Chromosome"/>
</dbReference>
<sequence>MTSLVSRIPAADSIEAEHYFARRFQFETDCSDVHACLQQPQVDFVLLDVRSPALYQQSHLPQAINIPYKEMDQRLYQRFARDTLFVVYCAGPHCNGAQKAALKLSQLGYPVKEMIGGVMGWQDEGFSFAGEKSKTAQCGC</sequence>
<evidence type="ECO:0000313" key="3">
    <source>
        <dbReference type="Proteomes" id="UP000029986"/>
    </source>
</evidence>
<dbReference type="eggNOG" id="COG0607">
    <property type="taxonomic scope" value="Bacteria"/>
</dbReference>
<dbReference type="PROSITE" id="PS50206">
    <property type="entry name" value="RHODANESE_3"/>
    <property type="match status" value="1"/>
</dbReference>
<dbReference type="PATRIC" id="fig|1453496.5.peg.1299"/>
<gene>
    <name evidence="2" type="ORF">AT03_06475</name>
</gene>
<dbReference type="SMART" id="SM00450">
    <property type="entry name" value="RHOD"/>
    <property type="match status" value="1"/>
</dbReference>
<keyword evidence="3" id="KW-1185">Reference proteome</keyword>
<evidence type="ECO:0000313" key="2">
    <source>
        <dbReference type="EMBL" id="AIU72073.1"/>
    </source>
</evidence>
<dbReference type="OrthoDB" id="9802991at2"/>
<protein>
    <submittedName>
        <fullName evidence="2">Rhodanese</fullName>
    </submittedName>
</protein>
<dbReference type="PANTHER" id="PTHR43031">
    <property type="entry name" value="FAD-DEPENDENT OXIDOREDUCTASE"/>
    <property type="match status" value="1"/>
</dbReference>
<dbReference type="Gene3D" id="3.40.250.10">
    <property type="entry name" value="Rhodanese-like domain"/>
    <property type="match status" value="1"/>
</dbReference>
<dbReference type="InterPro" id="IPR050229">
    <property type="entry name" value="GlpE_sulfurtransferase"/>
</dbReference>
<dbReference type="RefSeq" id="WP_025800640.1">
    <property type="nucleotide sequence ID" value="NZ_CP009706.1"/>
</dbReference>
<proteinExistence type="predicted"/>
<dbReference type="HOGENOM" id="CLU_089574_4_1_6"/>
<dbReference type="InterPro" id="IPR001763">
    <property type="entry name" value="Rhodanese-like_dom"/>
</dbReference>
<dbReference type="KEGG" id="hav:AT03_06475"/>
<dbReference type="EMBL" id="CP009706">
    <property type="protein sequence ID" value="AIU72073.1"/>
    <property type="molecule type" value="Genomic_DNA"/>
</dbReference>
<evidence type="ECO:0000259" key="1">
    <source>
        <dbReference type="PROSITE" id="PS50206"/>
    </source>
</evidence>
<reference evidence="2 3" key="1">
    <citation type="journal article" date="2014" name="Gut Pathog.">
        <title>Gene clusters of Hafnia alvei strain FB1 important in survival and pathogenesis: a draft genome perspective.</title>
        <authorList>
            <person name="Tan J.Y."/>
            <person name="Yin W.F."/>
            <person name="Chan K.G."/>
        </authorList>
    </citation>
    <scope>NUCLEOTIDE SEQUENCE [LARGE SCALE GENOMIC DNA]</scope>
    <source>
        <strain evidence="2 3">FB1</strain>
    </source>
</reference>
<dbReference type="InterPro" id="IPR036873">
    <property type="entry name" value="Rhodanese-like_dom_sf"/>
</dbReference>
<feature type="domain" description="Rhodanese" evidence="1">
    <location>
        <begin position="40"/>
        <end position="130"/>
    </location>
</feature>